<feature type="transmembrane region" description="Helical" evidence="7">
    <location>
        <begin position="404"/>
        <end position="425"/>
    </location>
</feature>
<feature type="transmembrane region" description="Helical" evidence="7">
    <location>
        <begin position="511"/>
        <end position="533"/>
    </location>
</feature>
<reference evidence="8 9" key="1">
    <citation type="submission" date="2020-11" db="EMBL/GenBank/DDBJ databases">
        <title>Kefir isolates.</title>
        <authorList>
            <person name="Marcisauskas S."/>
            <person name="Kim Y."/>
            <person name="Blasche S."/>
        </authorList>
    </citation>
    <scope>NUCLEOTIDE SEQUENCE [LARGE SCALE GENOMIC DNA]</scope>
    <source>
        <strain evidence="8 9">KR</strain>
    </source>
</reference>
<feature type="transmembrane region" description="Helical" evidence="7">
    <location>
        <begin position="431"/>
        <end position="455"/>
    </location>
</feature>
<feature type="compositionally biased region" description="Polar residues" evidence="6">
    <location>
        <begin position="573"/>
        <end position="587"/>
    </location>
</feature>
<dbReference type="Proteomes" id="UP000777482">
    <property type="component" value="Unassembled WGS sequence"/>
</dbReference>
<evidence type="ECO:0000313" key="8">
    <source>
        <dbReference type="EMBL" id="KAG0657358.1"/>
    </source>
</evidence>
<dbReference type="OrthoDB" id="2018619at2759"/>
<evidence type="ECO:0008006" key="10">
    <source>
        <dbReference type="Google" id="ProtNLM"/>
    </source>
</evidence>
<name>A0A9P6VYB1_RHOMI</name>
<accession>A0A9P6VYB1</accession>
<evidence type="ECO:0000256" key="2">
    <source>
        <dbReference type="ARBA" id="ARBA00008974"/>
    </source>
</evidence>
<dbReference type="PANTHER" id="PTHR30618:SF0">
    <property type="entry name" value="PURINE-URACIL PERMEASE NCS1"/>
    <property type="match status" value="1"/>
</dbReference>
<keyword evidence="3 7" id="KW-0812">Transmembrane</keyword>
<feature type="transmembrane region" description="Helical" evidence="7">
    <location>
        <begin position="365"/>
        <end position="383"/>
    </location>
</feature>
<evidence type="ECO:0000256" key="7">
    <source>
        <dbReference type="SAM" id="Phobius"/>
    </source>
</evidence>
<dbReference type="PANTHER" id="PTHR30618">
    <property type="entry name" value="NCS1 FAMILY PURINE/PYRIMIDINE TRANSPORTER"/>
    <property type="match status" value="1"/>
</dbReference>
<evidence type="ECO:0000313" key="9">
    <source>
        <dbReference type="Proteomes" id="UP000777482"/>
    </source>
</evidence>
<feature type="region of interest" description="Disordered" evidence="6">
    <location>
        <begin position="573"/>
        <end position="597"/>
    </location>
</feature>
<feature type="transmembrane region" description="Helical" evidence="7">
    <location>
        <begin position="309"/>
        <end position="329"/>
    </location>
</feature>
<feature type="transmembrane region" description="Helical" evidence="7">
    <location>
        <begin position="205"/>
        <end position="224"/>
    </location>
</feature>
<keyword evidence="9" id="KW-1185">Reference proteome</keyword>
<feature type="transmembrane region" description="Helical" evidence="7">
    <location>
        <begin position="475"/>
        <end position="491"/>
    </location>
</feature>
<feature type="transmembrane region" description="Helical" evidence="7">
    <location>
        <begin position="148"/>
        <end position="168"/>
    </location>
</feature>
<sequence length="597" mass="64939">MGGKLQAVKADLKAKRRLSGWVLPKPESAFTPDTHWSNYGQSGVRAGFEGSPADHSSLAFFTRSDMEPVPLAHQTWTGWTFAAYWFSDLVNAGSWTQISSFVGLGMTWWEGVLATFIGGFLIAIAIVFNGIAGARLHTPFAVSSRAAFGYYLSRFAVVSRMVIAWFWFSINTYQGGIAIRICLTAIWPSFAHFKNRLPLSGGVTSSEMLCFFLFWLFQFPMILIHPRRLRPLFLIKAVTLPVVAIAMMGWCIHQAGDRASEVMRTPSTLKGLDGFFLFMTAVTSAQGIWSTMAINIGDFSRYSRKESSAMVQLIAVPGLFTITALFGAVSANMTMVIPRYGGVATFQPFDVIEKGGWLESHGGRAAAFFCSAAWALGSMTTNITANSVSSANDLASLFPKWINILRGQLFCAIVGCYAFVPWRVLSSATSFVSFMGAYSIVLSPIAAILAADFFLVKKGKYSVPDLYDFSGRYQYFHGFNLAALGALLFSIPPNLPGMVHALNSSIDIGNAKYIFCVANIFGMVVAVGAHVGISKLFPDRASLISEAIFAQDVLEGRVPGYEHLAQRDALPTISASGSDSVPATPSSLEDEEKKETA</sequence>
<evidence type="ECO:0000256" key="3">
    <source>
        <dbReference type="ARBA" id="ARBA00022692"/>
    </source>
</evidence>
<comment type="subcellular location">
    <subcellularLocation>
        <location evidence="1">Membrane</location>
        <topology evidence="1">Multi-pass membrane protein</topology>
    </subcellularLocation>
</comment>
<evidence type="ECO:0000256" key="6">
    <source>
        <dbReference type="SAM" id="MobiDB-lite"/>
    </source>
</evidence>
<evidence type="ECO:0000256" key="1">
    <source>
        <dbReference type="ARBA" id="ARBA00004141"/>
    </source>
</evidence>
<keyword evidence="4 7" id="KW-1133">Transmembrane helix</keyword>
<dbReference type="EMBL" id="PUHQ01000082">
    <property type="protein sequence ID" value="KAG0657358.1"/>
    <property type="molecule type" value="Genomic_DNA"/>
</dbReference>
<dbReference type="InterPro" id="IPR045225">
    <property type="entry name" value="Uracil/uridine/allantoin_perm"/>
</dbReference>
<proteinExistence type="inferred from homology"/>
<dbReference type="GO" id="GO:0015205">
    <property type="term" value="F:nucleobase transmembrane transporter activity"/>
    <property type="evidence" value="ECO:0007669"/>
    <property type="project" value="TreeGrafter"/>
</dbReference>
<dbReference type="Gene3D" id="1.10.4160.10">
    <property type="entry name" value="Hydantoin permease"/>
    <property type="match status" value="1"/>
</dbReference>
<gene>
    <name evidence="8" type="ORF">C6P46_006542</name>
</gene>
<comment type="similarity">
    <text evidence="2">Belongs to the purine-cytosine permease (2.A.39) family.</text>
</comment>
<comment type="caution">
    <text evidence="8">The sequence shown here is derived from an EMBL/GenBank/DDBJ whole genome shotgun (WGS) entry which is preliminary data.</text>
</comment>
<dbReference type="AlphaFoldDB" id="A0A9P6VYB1"/>
<keyword evidence="5 7" id="KW-0472">Membrane</keyword>
<protein>
    <recommendedName>
        <fullName evidence="10">Uracil permease</fullName>
    </recommendedName>
</protein>
<dbReference type="Pfam" id="PF02133">
    <property type="entry name" value="Transp_cyt_pur"/>
    <property type="match status" value="1"/>
</dbReference>
<organism evidence="8 9">
    <name type="scientific">Rhodotorula mucilaginosa</name>
    <name type="common">Yeast</name>
    <name type="synonym">Rhodotorula rubra</name>
    <dbReference type="NCBI Taxonomy" id="5537"/>
    <lineage>
        <taxon>Eukaryota</taxon>
        <taxon>Fungi</taxon>
        <taxon>Dikarya</taxon>
        <taxon>Basidiomycota</taxon>
        <taxon>Pucciniomycotina</taxon>
        <taxon>Microbotryomycetes</taxon>
        <taxon>Sporidiobolales</taxon>
        <taxon>Sporidiobolaceae</taxon>
        <taxon>Rhodotorula</taxon>
    </lineage>
</organism>
<dbReference type="GO" id="GO:0005886">
    <property type="term" value="C:plasma membrane"/>
    <property type="evidence" value="ECO:0007669"/>
    <property type="project" value="TreeGrafter"/>
</dbReference>
<evidence type="ECO:0000256" key="4">
    <source>
        <dbReference type="ARBA" id="ARBA00022989"/>
    </source>
</evidence>
<feature type="transmembrane region" description="Helical" evidence="7">
    <location>
        <begin position="233"/>
        <end position="255"/>
    </location>
</feature>
<feature type="transmembrane region" description="Helical" evidence="7">
    <location>
        <begin position="275"/>
        <end position="297"/>
    </location>
</feature>
<dbReference type="InterPro" id="IPR001248">
    <property type="entry name" value="Pur-cyt_permease"/>
</dbReference>
<feature type="transmembrane region" description="Helical" evidence="7">
    <location>
        <begin position="108"/>
        <end position="128"/>
    </location>
</feature>
<evidence type="ECO:0000256" key="5">
    <source>
        <dbReference type="ARBA" id="ARBA00023136"/>
    </source>
</evidence>